<protein>
    <submittedName>
        <fullName evidence="6">AcrR family transcriptional regulator</fullName>
    </submittedName>
</protein>
<dbReference type="PANTHER" id="PTHR30055">
    <property type="entry name" value="HTH-TYPE TRANSCRIPTIONAL REGULATOR RUTR"/>
    <property type="match status" value="1"/>
</dbReference>
<organism evidence="6 7">
    <name type="scientific">Litorivivens lipolytica</name>
    <dbReference type="NCBI Taxonomy" id="1524264"/>
    <lineage>
        <taxon>Bacteria</taxon>
        <taxon>Pseudomonadati</taxon>
        <taxon>Pseudomonadota</taxon>
        <taxon>Gammaproteobacteria</taxon>
        <taxon>Litorivivens</taxon>
    </lineage>
</organism>
<dbReference type="RefSeq" id="WP_183410273.1">
    <property type="nucleotide sequence ID" value="NZ_JACHWY010000002.1"/>
</dbReference>
<feature type="DNA-binding region" description="H-T-H motif" evidence="4">
    <location>
        <begin position="28"/>
        <end position="47"/>
    </location>
</feature>
<evidence type="ECO:0000256" key="4">
    <source>
        <dbReference type="PROSITE-ProRule" id="PRU00335"/>
    </source>
</evidence>
<keyword evidence="7" id="KW-1185">Reference proteome</keyword>
<dbReference type="SUPFAM" id="SSF48498">
    <property type="entry name" value="Tetracyclin repressor-like, C-terminal domain"/>
    <property type="match status" value="1"/>
</dbReference>
<evidence type="ECO:0000313" key="6">
    <source>
        <dbReference type="EMBL" id="MBB3047491.1"/>
    </source>
</evidence>
<feature type="domain" description="HTH tetR-type" evidence="5">
    <location>
        <begin position="5"/>
        <end position="65"/>
    </location>
</feature>
<reference evidence="6 7" key="1">
    <citation type="submission" date="2020-08" db="EMBL/GenBank/DDBJ databases">
        <title>Genomic Encyclopedia of Type Strains, Phase III (KMG-III): the genomes of soil and plant-associated and newly described type strains.</title>
        <authorList>
            <person name="Whitman W."/>
        </authorList>
    </citation>
    <scope>NUCLEOTIDE SEQUENCE [LARGE SCALE GENOMIC DNA]</scope>
    <source>
        <strain evidence="6 7">CECT 8654</strain>
    </source>
</reference>
<dbReference type="AlphaFoldDB" id="A0A7W4Z728"/>
<keyword evidence="1" id="KW-0805">Transcription regulation</keyword>
<dbReference type="PRINTS" id="PR00455">
    <property type="entry name" value="HTHTETR"/>
</dbReference>
<keyword evidence="2 4" id="KW-0238">DNA-binding</keyword>
<dbReference type="Pfam" id="PF00440">
    <property type="entry name" value="TetR_N"/>
    <property type="match status" value="1"/>
</dbReference>
<keyword evidence="3" id="KW-0804">Transcription</keyword>
<sequence>MNPLKDTPTRILDEAERLFAEKGYKATSLGEVATGVGIRTPSLYNHFRNKEALYRAVLDRLIDLFNAPLTNLREQTLSRERLMEWLQTIVDLHYRHPNFARLLQHAALADGPLSREIVDRLFRPLIAKDGSQESALGFFRGNDLEPWAVMAFNNIVMSYITMAPMYQAMLPVEPMSDEGLKRQKQLISQLADLVFSVEESG</sequence>
<dbReference type="Gene3D" id="1.10.357.10">
    <property type="entry name" value="Tetracycline Repressor, domain 2"/>
    <property type="match status" value="1"/>
</dbReference>
<evidence type="ECO:0000313" key="7">
    <source>
        <dbReference type="Proteomes" id="UP000537130"/>
    </source>
</evidence>
<dbReference type="InterPro" id="IPR050109">
    <property type="entry name" value="HTH-type_TetR-like_transc_reg"/>
</dbReference>
<dbReference type="GO" id="GO:0003700">
    <property type="term" value="F:DNA-binding transcription factor activity"/>
    <property type="evidence" value="ECO:0007669"/>
    <property type="project" value="TreeGrafter"/>
</dbReference>
<dbReference type="InterPro" id="IPR009057">
    <property type="entry name" value="Homeodomain-like_sf"/>
</dbReference>
<dbReference type="SUPFAM" id="SSF46689">
    <property type="entry name" value="Homeodomain-like"/>
    <property type="match status" value="1"/>
</dbReference>
<evidence type="ECO:0000259" key="5">
    <source>
        <dbReference type="PROSITE" id="PS50977"/>
    </source>
</evidence>
<dbReference type="InterPro" id="IPR001647">
    <property type="entry name" value="HTH_TetR"/>
</dbReference>
<evidence type="ECO:0000256" key="1">
    <source>
        <dbReference type="ARBA" id="ARBA00023015"/>
    </source>
</evidence>
<dbReference type="Proteomes" id="UP000537130">
    <property type="component" value="Unassembled WGS sequence"/>
</dbReference>
<comment type="caution">
    <text evidence="6">The sequence shown here is derived from an EMBL/GenBank/DDBJ whole genome shotgun (WGS) entry which is preliminary data.</text>
</comment>
<name>A0A7W4Z728_9GAMM</name>
<evidence type="ECO:0000256" key="2">
    <source>
        <dbReference type="ARBA" id="ARBA00023125"/>
    </source>
</evidence>
<dbReference type="GO" id="GO:0000976">
    <property type="term" value="F:transcription cis-regulatory region binding"/>
    <property type="evidence" value="ECO:0007669"/>
    <property type="project" value="TreeGrafter"/>
</dbReference>
<evidence type="ECO:0000256" key="3">
    <source>
        <dbReference type="ARBA" id="ARBA00023163"/>
    </source>
</evidence>
<proteinExistence type="predicted"/>
<dbReference type="InterPro" id="IPR036271">
    <property type="entry name" value="Tet_transcr_reg_TetR-rel_C_sf"/>
</dbReference>
<dbReference type="PROSITE" id="PS50977">
    <property type="entry name" value="HTH_TETR_2"/>
    <property type="match status" value="1"/>
</dbReference>
<accession>A0A7W4Z728</accession>
<gene>
    <name evidence="6" type="ORF">FHR99_001757</name>
</gene>
<dbReference type="EMBL" id="JACHWY010000002">
    <property type="protein sequence ID" value="MBB3047491.1"/>
    <property type="molecule type" value="Genomic_DNA"/>
</dbReference>
<dbReference type="PANTHER" id="PTHR30055:SF234">
    <property type="entry name" value="HTH-TYPE TRANSCRIPTIONAL REGULATOR BETI"/>
    <property type="match status" value="1"/>
</dbReference>